<reference evidence="3 4" key="1">
    <citation type="submission" date="2022-11" db="EMBL/GenBank/DDBJ databases">
        <title>Minimal conservation of predation-associated metabolite biosynthetic gene clusters underscores biosynthetic potential of Myxococcota including descriptions for ten novel species: Archangium lansinium sp. nov., Myxococcus landrumus sp. nov., Nannocystis bai.</title>
        <authorList>
            <person name="Ahearne A."/>
            <person name="Stevens C."/>
            <person name="Dowd S."/>
        </authorList>
    </citation>
    <scope>NUCLEOTIDE SEQUENCE [LARGE SCALE GENOMIC DNA]</scope>
    <source>
        <strain evidence="3 4">NCELM</strain>
    </source>
</reference>
<protein>
    <submittedName>
        <fullName evidence="3">VCBS repeat-containing protein</fullName>
    </submittedName>
</protein>
<dbReference type="RefSeq" id="WP_272009621.1">
    <property type="nucleotide sequence ID" value="NZ_JAQNDN010000027.1"/>
</dbReference>
<comment type="caution">
    <text evidence="3">The sequence shown here is derived from an EMBL/GenBank/DDBJ whole genome shotgun (WGS) entry which is preliminary data.</text>
</comment>
<dbReference type="PANTHER" id="PTHR46580:SF4">
    <property type="entry name" value="ATP_GTP-BINDING PROTEIN"/>
    <property type="match status" value="1"/>
</dbReference>
<accession>A0ABT5BLC8</accession>
<gene>
    <name evidence="3" type="ORF">POL58_44870</name>
</gene>
<dbReference type="Gene3D" id="2.130.10.130">
    <property type="entry name" value="Integrin alpha, N-terminal"/>
    <property type="match status" value="2"/>
</dbReference>
<keyword evidence="1" id="KW-0732">Signal</keyword>
<dbReference type="Proteomes" id="UP001217838">
    <property type="component" value="Unassembled WGS sequence"/>
</dbReference>
<dbReference type="PANTHER" id="PTHR46580">
    <property type="entry name" value="SENSOR KINASE-RELATED"/>
    <property type="match status" value="1"/>
</dbReference>
<organism evidence="3 4">
    <name type="scientific">Nannocystis radixulma</name>
    <dbReference type="NCBI Taxonomy" id="2995305"/>
    <lineage>
        <taxon>Bacteria</taxon>
        <taxon>Pseudomonadati</taxon>
        <taxon>Myxococcota</taxon>
        <taxon>Polyangia</taxon>
        <taxon>Nannocystales</taxon>
        <taxon>Nannocystaceae</taxon>
        <taxon>Nannocystis</taxon>
    </lineage>
</organism>
<feature type="compositionally biased region" description="Low complexity" evidence="2">
    <location>
        <begin position="38"/>
        <end position="61"/>
    </location>
</feature>
<proteinExistence type="predicted"/>
<feature type="compositionally biased region" description="Polar residues" evidence="2">
    <location>
        <begin position="28"/>
        <end position="37"/>
    </location>
</feature>
<evidence type="ECO:0000256" key="1">
    <source>
        <dbReference type="ARBA" id="ARBA00022729"/>
    </source>
</evidence>
<dbReference type="EMBL" id="JAQNDN010000027">
    <property type="protein sequence ID" value="MDC0674964.1"/>
    <property type="molecule type" value="Genomic_DNA"/>
</dbReference>
<keyword evidence="4" id="KW-1185">Reference proteome</keyword>
<evidence type="ECO:0000313" key="4">
    <source>
        <dbReference type="Proteomes" id="UP001217838"/>
    </source>
</evidence>
<sequence>MQARLRWMTAGLWVSACGPLPPELETAGEQTSTATSATTGDPTEPVVTGPTTSTSETTATSGPPPECQSDADCEGFCEYCVEGECYDAVGCCSVVPNPQGELELRCQGYECYADDECVDGYFCEAEPGWCQLIDPIPVCERQPLMLSAIPLQGSPSAVALADLDGDAALDLVAVLPDTGQVEVMLGDGLGGFAPGQLIPTELGPGLQRLAIADFDGNGSPDLAITQYSLVGELSLVFGEDAVFAAPVKESIGTNPTHLWTGDFDGDGAPDLLTRSDDPSQPIALRLGDGMGGFGETLGAPALSGVTFAAAVGPVGGDATRVDLVTAGAGEHLLGVFEQVPGLGLEPVQQIGIVGDEAPTSLVVGEVDGDGAPDVVGHWAPGFELLTIWSLAQASPTLRVEGTVQLGPVADVDGDGAGDLVTVSSGAIRVIFVAGGACLQSHPLAGGAALALLASGDVDGDGKADVIAGGLGQSELALLRSGP</sequence>
<dbReference type="InterPro" id="IPR028994">
    <property type="entry name" value="Integrin_alpha_N"/>
</dbReference>
<evidence type="ECO:0000313" key="3">
    <source>
        <dbReference type="EMBL" id="MDC0674964.1"/>
    </source>
</evidence>
<dbReference type="Pfam" id="PF13517">
    <property type="entry name" value="FG-GAP_3"/>
    <property type="match status" value="2"/>
</dbReference>
<dbReference type="SUPFAM" id="SSF69318">
    <property type="entry name" value="Integrin alpha N-terminal domain"/>
    <property type="match status" value="1"/>
</dbReference>
<feature type="region of interest" description="Disordered" evidence="2">
    <location>
        <begin position="23"/>
        <end position="68"/>
    </location>
</feature>
<dbReference type="PROSITE" id="PS51257">
    <property type="entry name" value="PROKAR_LIPOPROTEIN"/>
    <property type="match status" value="1"/>
</dbReference>
<name>A0ABT5BLC8_9BACT</name>
<evidence type="ECO:0000256" key="2">
    <source>
        <dbReference type="SAM" id="MobiDB-lite"/>
    </source>
</evidence>
<dbReference type="InterPro" id="IPR013517">
    <property type="entry name" value="FG-GAP"/>
</dbReference>